<keyword evidence="2" id="KW-0808">Transferase</keyword>
<dbReference type="GO" id="GO:0008641">
    <property type="term" value="F:ubiquitin-like modifier activating enzyme activity"/>
    <property type="evidence" value="ECO:0007669"/>
    <property type="project" value="InterPro"/>
</dbReference>
<dbReference type="EMBL" id="SOCA01000010">
    <property type="protein sequence ID" value="TDU64620.1"/>
    <property type="molecule type" value="Genomic_DNA"/>
</dbReference>
<dbReference type="PANTHER" id="PTHR10953">
    <property type="entry name" value="UBIQUITIN-ACTIVATING ENZYME E1"/>
    <property type="match status" value="1"/>
</dbReference>
<evidence type="ECO:0000313" key="3">
    <source>
        <dbReference type="Proteomes" id="UP000295662"/>
    </source>
</evidence>
<dbReference type="Gene3D" id="3.40.50.720">
    <property type="entry name" value="NAD(P)-binding Rossmann-like Domain"/>
    <property type="match status" value="1"/>
</dbReference>
<evidence type="ECO:0000259" key="1">
    <source>
        <dbReference type="Pfam" id="PF00899"/>
    </source>
</evidence>
<dbReference type="CDD" id="cd00757">
    <property type="entry name" value="ThiF_MoeB_HesA_family"/>
    <property type="match status" value="1"/>
</dbReference>
<dbReference type="GO" id="GO:0004792">
    <property type="term" value="F:thiosulfate-cyanide sulfurtransferase activity"/>
    <property type="evidence" value="ECO:0007669"/>
    <property type="project" value="TreeGrafter"/>
</dbReference>
<dbReference type="OrthoDB" id="9800872at2"/>
<reference evidence="2 3" key="1">
    <citation type="submission" date="2019-03" db="EMBL/GenBank/DDBJ databases">
        <title>Genomic Encyclopedia of Archaeal and Bacterial Type Strains, Phase II (KMG-II): from individual species to whole genera.</title>
        <authorList>
            <person name="Goeker M."/>
        </authorList>
    </citation>
    <scope>NUCLEOTIDE SEQUENCE [LARGE SCALE GENOMIC DNA]</scope>
    <source>
        <strain evidence="2 3">ATCC 25309</strain>
    </source>
</reference>
<dbReference type="PANTHER" id="PTHR10953:SF102">
    <property type="entry name" value="ADENYLYLTRANSFERASE AND SULFURTRANSFERASE MOCS3"/>
    <property type="match status" value="1"/>
</dbReference>
<dbReference type="GO" id="GO:0005737">
    <property type="term" value="C:cytoplasm"/>
    <property type="evidence" value="ECO:0007669"/>
    <property type="project" value="TreeGrafter"/>
</dbReference>
<dbReference type="GO" id="GO:0016779">
    <property type="term" value="F:nucleotidyltransferase activity"/>
    <property type="evidence" value="ECO:0007669"/>
    <property type="project" value="UniProtKB-KW"/>
</dbReference>
<dbReference type="AlphaFoldDB" id="A0A4V3FE58"/>
<dbReference type="InterPro" id="IPR045886">
    <property type="entry name" value="ThiF/MoeB/HesA"/>
</dbReference>
<evidence type="ECO:0000313" key="2">
    <source>
        <dbReference type="EMBL" id="TDU64620.1"/>
    </source>
</evidence>
<dbReference type="SUPFAM" id="SSF69572">
    <property type="entry name" value="Activating enzymes of the ubiquitin-like proteins"/>
    <property type="match status" value="1"/>
</dbReference>
<comment type="caution">
    <text evidence="2">The sequence shown here is derived from an EMBL/GenBank/DDBJ whole genome shotgun (WGS) entry which is preliminary data.</text>
</comment>
<dbReference type="RefSeq" id="WP_133797054.1">
    <property type="nucleotide sequence ID" value="NZ_SOCA01000010.1"/>
</dbReference>
<keyword evidence="2" id="KW-0548">Nucleotidyltransferase</keyword>
<organism evidence="2 3">
    <name type="scientific">Prosthecobacter fusiformis</name>
    <dbReference type="NCBI Taxonomy" id="48464"/>
    <lineage>
        <taxon>Bacteria</taxon>
        <taxon>Pseudomonadati</taxon>
        <taxon>Verrucomicrobiota</taxon>
        <taxon>Verrucomicrobiia</taxon>
        <taxon>Verrucomicrobiales</taxon>
        <taxon>Verrucomicrobiaceae</taxon>
        <taxon>Prosthecobacter</taxon>
    </lineage>
</organism>
<name>A0A4V3FE58_9BACT</name>
<dbReference type="Pfam" id="PF00899">
    <property type="entry name" value="ThiF"/>
    <property type="match status" value="1"/>
</dbReference>
<protein>
    <submittedName>
        <fullName evidence="2">Molybdopterin/thiamine biosynthesis adenylyltransferase</fullName>
    </submittedName>
</protein>
<proteinExistence type="predicted"/>
<dbReference type="InterPro" id="IPR035985">
    <property type="entry name" value="Ubiquitin-activating_enz"/>
</dbReference>
<sequence length="257" mass="27827">MSELPELTETDRALYQWQMWVPGMGEEGQRKLKGASVLISRVGGLGGLVAMELAAAGVGRMILAHGGSLKLPDLNRQLLQTRNHVGMERMENIVKRLKDLNPDCEIVGVAKNIDPTNAEELVAQADIVVDAAPLFQERLALNAAAWRLGKPMVECAMHTLQATVTTFIPGQTGCLACYVPEVPVNWTRQFPVFGAVSGTVACLGAMEAIKLITGIGSPLAGEMLSMDLGMMQFRRVKLPQRQDCEICSERSGEPMPA</sequence>
<feature type="domain" description="THIF-type NAD/FAD binding fold" evidence="1">
    <location>
        <begin position="15"/>
        <end position="245"/>
    </location>
</feature>
<keyword evidence="3" id="KW-1185">Reference proteome</keyword>
<dbReference type="InterPro" id="IPR000594">
    <property type="entry name" value="ThiF_NAD_FAD-bd"/>
</dbReference>
<dbReference type="Proteomes" id="UP000295662">
    <property type="component" value="Unassembled WGS sequence"/>
</dbReference>
<accession>A0A4V3FE58</accession>
<gene>
    <name evidence="2" type="ORF">EI77_04071</name>
</gene>